<reference evidence="3" key="1">
    <citation type="submission" date="2021-06" db="EMBL/GenBank/DDBJ databases">
        <authorList>
            <person name="Kallberg Y."/>
            <person name="Tangrot J."/>
            <person name="Rosling A."/>
        </authorList>
    </citation>
    <scope>NUCLEOTIDE SEQUENCE</scope>
    <source>
        <strain evidence="3">AZ414A</strain>
    </source>
</reference>
<dbReference type="AlphaFoldDB" id="A0A9N9C9B9"/>
<evidence type="ECO:0000313" key="3">
    <source>
        <dbReference type="EMBL" id="CAG8591815.1"/>
    </source>
</evidence>
<evidence type="ECO:0000256" key="1">
    <source>
        <dbReference type="SAM" id="MobiDB-lite"/>
    </source>
</evidence>
<dbReference type="InterPro" id="IPR057678">
    <property type="entry name" value="DUF7918"/>
</dbReference>
<accession>A0A9N9C9B9</accession>
<sequence>MKLNGYSLEITVNGEQLPEVTEPLSKSKISTGPPYTRKGINASEDQSPVTHYSAVQEFGTRYAVKFSAPAQSCNRENPIKVFLYVDGKYDYSYTDINPDKLGETRTCFWSKSRDKIFYFKFDPTIWSEDDSKNNQLSSGKALHFGGPGAISVYFYRAQRIAWNVAPPPDYNIEPTVVPETNETRAIKLSTQYEVQIVPNPTITRFDTYLQEHGMPLAVLHLHYRAAAWLRARGHDIPYPRQLQVIGNSNLTQTQQCIEVCDEQNPTKIKQENIIIKEEPNDQVNIYNNNNNTRNSKKRSKIEVIVLSSDEDDDNSHTKKKRSFN</sequence>
<dbReference type="Proteomes" id="UP000789706">
    <property type="component" value="Unassembled WGS sequence"/>
</dbReference>
<evidence type="ECO:0000259" key="2">
    <source>
        <dbReference type="Pfam" id="PF25534"/>
    </source>
</evidence>
<dbReference type="EMBL" id="CAJVPK010001581">
    <property type="protein sequence ID" value="CAG8591815.1"/>
    <property type="molecule type" value="Genomic_DNA"/>
</dbReference>
<feature type="region of interest" description="Disordered" evidence="1">
    <location>
        <begin position="21"/>
        <end position="43"/>
    </location>
</feature>
<organism evidence="3 4">
    <name type="scientific">Diversispora eburnea</name>
    <dbReference type="NCBI Taxonomy" id="1213867"/>
    <lineage>
        <taxon>Eukaryota</taxon>
        <taxon>Fungi</taxon>
        <taxon>Fungi incertae sedis</taxon>
        <taxon>Mucoromycota</taxon>
        <taxon>Glomeromycotina</taxon>
        <taxon>Glomeromycetes</taxon>
        <taxon>Diversisporales</taxon>
        <taxon>Diversisporaceae</taxon>
        <taxon>Diversispora</taxon>
    </lineage>
</organism>
<dbReference type="OrthoDB" id="2331373at2759"/>
<dbReference type="Pfam" id="PF25534">
    <property type="entry name" value="DUF7918"/>
    <property type="match status" value="1"/>
</dbReference>
<protein>
    <submittedName>
        <fullName evidence="3">7022_t:CDS:1</fullName>
    </submittedName>
</protein>
<evidence type="ECO:0000313" key="4">
    <source>
        <dbReference type="Proteomes" id="UP000789706"/>
    </source>
</evidence>
<feature type="domain" description="DUF7918" evidence="2">
    <location>
        <begin position="9"/>
        <end position="231"/>
    </location>
</feature>
<gene>
    <name evidence="3" type="ORF">DEBURN_LOCUS9095</name>
</gene>
<name>A0A9N9C9B9_9GLOM</name>
<comment type="caution">
    <text evidence="3">The sequence shown here is derived from an EMBL/GenBank/DDBJ whole genome shotgun (WGS) entry which is preliminary data.</text>
</comment>
<proteinExistence type="predicted"/>
<keyword evidence="4" id="KW-1185">Reference proteome</keyword>